<feature type="region of interest" description="Disordered" evidence="1">
    <location>
        <begin position="225"/>
        <end position="257"/>
    </location>
</feature>
<dbReference type="OrthoDB" id="8809170at2"/>
<keyword evidence="2" id="KW-1133">Transmembrane helix</keyword>
<feature type="transmembrane region" description="Helical" evidence="2">
    <location>
        <begin position="195"/>
        <end position="216"/>
    </location>
</feature>
<comment type="caution">
    <text evidence="4">The sequence shown here is derived from an EMBL/GenBank/DDBJ whole genome shotgun (WGS) entry which is preliminary data.</text>
</comment>
<name>B7WU13_COMTK</name>
<evidence type="ECO:0000256" key="1">
    <source>
        <dbReference type="SAM" id="MobiDB-lite"/>
    </source>
</evidence>
<dbReference type="EMBL" id="AAUJ02000001">
    <property type="protein sequence ID" value="EED69284.1"/>
    <property type="molecule type" value="Genomic_DNA"/>
</dbReference>
<feature type="compositionally biased region" description="Low complexity" evidence="1">
    <location>
        <begin position="355"/>
        <end position="375"/>
    </location>
</feature>
<dbReference type="Pfam" id="PF05707">
    <property type="entry name" value="Zot"/>
    <property type="match status" value="1"/>
</dbReference>
<feature type="domain" description="Zona occludens toxin N-terminal" evidence="3">
    <location>
        <begin position="55"/>
        <end position="143"/>
    </location>
</feature>
<dbReference type="RefSeq" id="WP_003058400.1">
    <property type="nucleotide sequence ID" value="NZ_AAUJ02000001.1"/>
</dbReference>
<dbReference type="Proteomes" id="UP000003039">
    <property type="component" value="Unassembled WGS sequence"/>
</dbReference>
<evidence type="ECO:0000313" key="5">
    <source>
        <dbReference type="Proteomes" id="UP000003039"/>
    </source>
</evidence>
<feature type="compositionally biased region" description="Low complexity" evidence="1">
    <location>
        <begin position="228"/>
        <end position="245"/>
    </location>
</feature>
<dbReference type="InterPro" id="IPR027417">
    <property type="entry name" value="P-loop_NTPase"/>
</dbReference>
<sequence>MPINFVTGLPRQGKTLWMFIMVKERAAKENRPVFYCNIPEVTLPGWTEIAHPDEWMNCPNDSIIVVDELQDFWGLASPGSKVPLPILELSKHGKRGIDFYFITQDPTLVHATPRKLCETHWYVIRAWGSENAIAHKFSRMQTDPERVKKKSEKIPWRYTKEAFGKKDKAGNWISKPWYKSADVHNIKRQIPLKVWAIPGVLVLAALAVWAGITLFGKTLEKAKGGSPGQAVATAPGAPVAAPGQPGQAGGSARAEPKTTEQYLADYKPRLQGFPHTAPAYDQVTQPVEAPYPAACVIMKSKGCKCFTQQATLMSTSEEVCRQIVEKGYFVDWRLPQRQVPERPQQTAGKDDRHQVQQQPMPAAQPVQLAQQQQPQQKKDLGYLESLAMRNAQVRSNLME</sequence>
<keyword evidence="2" id="KW-0472">Membrane</keyword>
<evidence type="ECO:0000313" key="4">
    <source>
        <dbReference type="EMBL" id="EED69284.1"/>
    </source>
</evidence>
<gene>
    <name evidence="4" type="ORF">CtesDRAFT_PD4232</name>
</gene>
<dbReference type="InterPro" id="IPR008900">
    <property type="entry name" value="Zot_N"/>
</dbReference>
<proteinExistence type="predicted"/>
<dbReference type="Gene3D" id="3.40.50.300">
    <property type="entry name" value="P-loop containing nucleotide triphosphate hydrolases"/>
    <property type="match status" value="1"/>
</dbReference>
<reference evidence="4 5" key="1">
    <citation type="journal article" date="2004" name="Appl. Environ. Microbiol.">
        <title>Mineralization of individual congeners of linear alkylbenzenesulfonate by defined pairs of heterotrophic bacteria.</title>
        <authorList>
            <person name="Schleheck D."/>
            <person name="Knepper T.P."/>
            <person name="Fischer K."/>
            <person name="Cook A.M."/>
        </authorList>
    </citation>
    <scope>NUCLEOTIDE SEQUENCE [LARGE SCALE GENOMIC DNA]</scope>
    <source>
        <strain evidence="5">DSM 14576 / KF-1</strain>
    </source>
</reference>
<evidence type="ECO:0000259" key="3">
    <source>
        <dbReference type="Pfam" id="PF05707"/>
    </source>
</evidence>
<feature type="region of interest" description="Disordered" evidence="1">
    <location>
        <begin position="340"/>
        <end position="380"/>
    </location>
</feature>
<dbReference type="eggNOG" id="COG0464">
    <property type="taxonomic scope" value="Bacteria"/>
</dbReference>
<evidence type="ECO:0000256" key="2">
    <source>
        <dbReference type="SAM" id="Phobius"/>
    </source>
</evidence>
<organism evidence="4 5">
    <name type="scientific">Comamonas testosteroni (strain DSM 14576 / KF-1)</name>
    <name type="common">Pseudomonas testosteroni</name>
    <dbReference type="NCBI Taxonomy" id="399795"/>
    <lineage>
        <taxon>Bacteria</taxon>
        <taxon>Pseudomonadati</taxon>
        <taxon>Pseudomonadota</taxon>
        <taxon>Betaproteobacteria</taxon>
        <taxon>Burkholderiales</taxon>
        <taxon>Comamonadaceae</taxon>
        <taxon>Comamonas</taxon>
    </lineage>
</organism>
<accession>B7WU13</accession>
<protein>
    <submittedName>
        <fullName evidence="4">Zonular occludens toxin</fullName>
    </submittedName>
</protein>
<keyword evidence="2" id="KW-0812">Transmembrane</keyword>
<dbReference type="AlphaFoldDB" id="B7WU13"/>